<protein>
    <submittedName>
        <fullName evidence="2">Uncharacterized protein</fullName>
    </submittedName>
</protein>
<gene>
    <name evidence="2" type="ORF">KCU98_g22829</name>
</gene>
<feature type="non-terminal residue" evidence="2">
    <location>
        <position position="1"/>
    </location>
</feature>
<evidence type="ECO:0000313" key="2">
    <source>
        <dbReference type="EMBL" id="KAG9917007.1"/>
    </source>
</evidence>
<evidence type="ECO:0000256" key="1">
    <source>
        <dbReference type="SAM" id="MobiDB-lite"/>
    </source>
</evidence>
<dbReference type="AlphaFoldDB" id="A0A9P8JEN1"/>
<sequence length="256" mass="27868">YINFCRGDINDNASDVSDDANYSVAQFQRTMNPAFRSSSPQPSTYSSHHDPASTLAQEMALGSSVNSERSQRSQQSAVVAQPPRRSSQQAAPPVNAYQDFPKVPHNEYPMDGMTQFCRLGPPSDRSSIPSPTRPEDDSHSEISNANSFSSIEPPTSPMKLNGSTVSTSSQQEDKTLQKRRSGFFQNHSPFGRRKSKHENAAPATISNAPAQRNTWGPAARPQTASSPARPFGREAKNVGFGNDPLPSPDPEPVDPR</sequence>
<dbReference type="EMBL" id="JAHFXS010009213">
    <property type="protein sequence ID" value="KAG9917007.1"/>
    <property type="molecule type" value="Genomic_DNA"/>
</dbReference>
<name>A0A9P8JEN1_AURME</name>
<reference evidence="2" key="2">
    <citation type="submission" date="2021-08" db="EMBL/GenBank/DDBJ databases">
        <authorList>
            <person name="Gostincar C."/>
            <person name="Sun X."/>
            <person name="Song Z."/>
            <person name="Gunde-Cimerman N."/>
        </authorList>
    </citation>
    <scope>NUCLEOTIDE SEQUENCE</scope>
    <source>
        <strain evidence="2">EXF-9298</strain>
    </source>
</reference>
<feature type="compositionally biased region" description="Low complexity" evidence="1">
    <location>
        <begin position="63"/>
        <end position="81"/>
    </location>
</feature>
<proteinExistence type="predicted"/>
<feature type="region of interest" description="Disordered" evidence="1">
    <location>
        <begin position="32"/>
        <end position="51"/>
    </location>
</feature>
<reference evidence="2" key="1">
    <citation type="journal article" date="2021" name="J Fungi (Basel)">
        <title>Virulence traits and population genomics of the black yeast Aureobasidium melanogenum.</title>
        <authorList>
            <person name="Cernosa A."/>
            <person name="Sun X."/>
            <person name="Gostincar C."/>
            <person name="Fang C."/>
            <person name="Gunde-Cimerman N."/>
            <person name="Song Z."/>
        </authorList>
    </citation>
    <scope>NUCLEOTIDE SEQUENCE</scope>
    <source>
        <strain evidence="2">EXF-9298</strain>
    </source>
</reference>
<organism evidence="2 3">
    <name type="scientific">Aureobasidium melanogenum</name>
    <name type="common">Aureobasidium pullulans var. melanogenum</name>
    <dbReference type="NCBI Taxonomy" id="46634"/>
    <lineage>
        <taxon>Eukaryota</taxon>
        <taxon>Fungi</taxon>
        <taxon>Dikarya</taxon>
        <taxon>Ascomycota</taxon>
        <taxon>Pezizomycotina</taxon>
        <taxon>Dothideomycetes</taxon>
        <taxon>Dothideomycetidae</taxon>
        <taxon>Dothideales</taxon>
        <taxon>Saccotheciaceae</taxon>
        <taxon>Aureobasidium</taxon>
    </lineage>
</organism>
<comment type="caution">
    <text evidence="2">The sequence shown here is derived from an EMBL/GenBank/DDBJ whole genome shotgun (WGS) entry which is preliminary data.</text>
</comment>
<keyword evidence="3" id="KW-1185">Reference proteome</keyword>
<feature type="region of interest" description="Disordered" evidence="1">
    <location>
        <begin position="59"/>
        <end position="256"/>
    </location>
</feature>
<feature type="compositionally biased region" description="Polar residues" evidence="1">
    <location>
        <begin position="141"/>
        <end position="153"/>
    </location>
</feature>
<dbReference type="Proteomes" id="UP000729357">
    <property type="component" value="Unassembled WGS sequence"/>
</dbReference>
<accession>A0A9P8JEN1</accession>
<evidence type="ECO:0000313" key="3">
    <source>
        <dbReference type="Proteomes" id="UP000729357"/>
    </source>
</evidence>
<feature type="compositionally biased region" description="Polar residues" evidence="1">
    <location>
        <begin position="204"/>
        <end position="214"/>
    </location>
</feature>
<feature type="compositionally biased region" description="Low complexity" evidence="1">
    <location>
        <begin position="37"/>
        <end position="46"/>
    </location>
</feature>
<feature type="compositionally biased region" description="Polar residues" evidence="1">
    <location>
        <begin position="161"/>
        <end position="170"/>
    </location>
</feature>
<feature type="non-terminal residue" evidence="2">
    <location>
        <position position="256"/>
    </location>
</feature>